<dbReference type="Proteomes" id="UP000071561">
    <property type="component" value="Chromosome"/>
</dbReference>
<organism evidence="1 2">
    <name type="scientific">Pedobacter cryoconitis</name>
    <dbReference type="NCBI Taxonomy" id="188932"/>
    <lineage>
        <taxon>Bacteria</taxon>
        <taxon>Pseudomonadati</taxon>
        <taxon>Bacteroidota</taxon>
        <taxon>Sphingobacteriia</taxon>
        <taxon>Sphingobacteriales</taxon>
        <taxon>Sphingobacteriaceae</taxon>
        <taxon>Pedobacter</taxon>
    </lineage>
</organism>
<gene>
    <name evidence="1" type="ORF">AY601_1190</name>
</gene>
<dbReference type="OrthoDB" id="5657095at2"/>
<dbReference type="RefSeq" id="WP_068397820.1">
    <property type="nucleotide sequence ID" value="NZ_CP014504.1"/>
</dbReference>
<evidence type="ECO:0000313" key="1">
    <source>
        <dbReference type="EMBL" id="AMP98114.1"/>
    </source>
</evidence>
<sequence length="341" mass="38886">MDKALKISRKEYIHNLEAKEINPISSFFTSTVGKLIATSTIALSAQHEIYVNQCEVNGTHLKLVFTTGLFEFQNIELCLCLPQEWELRRFASSQFIEETFIVDLLKEMTIKMERKKSAFQIVEGLFLDQNKTPWNKLSWDQEIEGLVLVDYNWNKNTKQEEGRNEADEIITIYTLMPVYKTKGKIKDKLNEILLSKDQLGWEQLAFPLNKAIRLQKMLNDGVTNNNMEKVQEAVEGGAEINRGYIEEHWQMGFYSNQTILTRAFDTENVSLIKYLVEKGAEVPVNALAYLGGWGKRDIFEYLISKGADINAESVGMSALQRAKSFKNATGFDDLIALGAVN</sequence>
<dbReference type="Gene3D" id="1.25.40.20">
    <property type="entry name" value="Ankyrin repeat-containing domain"/>
    <property type="match status" value="1"/>
</dbReference>
<dbReference type="PATRIC" id="fig|188932.3.peg.1230"/>
<evidence type="ECO:0008006" key="3">
    <source>
        <dbReference type="Google" id="ProtNLM"/>
    </source>
</evidence>
<reference evidence="1 2" key="1">
    <citation type="submission" date="2016-03" db="EMBL/GenBank/DDBJ databases">
        <title>Complete genome sequence of Pedobacter cryoconitis PAMC 27485.</title>
        <authorList>
            <person name="Lee J."/>
            <person name="Kim O.-S."/>
        </authorList>
    </citation>
    <scope>NUCLEOTIDE SEQUENCE [LARGE SCALE GENOMIC DNA]</scope>
    <source>
        <strain evidence="1 2">PAMC 27485</strain>
    </source>
</reference>
<accession>A0A127V9X6</accession>
<dbReference type="SUPFAM" id="SSF48403">
    <property type="entry name" value="Ankyrin repeat"/>
    <property type="match status" value="1"/>
</dbReference>
<dbReference type="KEGG" id="pcm:AY601_1190"/>
<proteinExistence type="predicted"/>
<protein>
    <recommendedName>
        <fullName evidence="3">Ankyrin repeat protein</fullName>
    </recommendedName>
</protein>
<keyword evidence="2" id="KW-1185">Reference proteome</keyword>
<dbReference type="AlphaFoldDB" id="A0A127V9X6"/>
<name>A0A127V9X6_9SPHI</name>
<dbReference type="InterPro" id="IPR036770">
    <property type="entry name" value="Ankyrin_rpt-contain_sf"/>
</dbReference>
<evidence type="ECO:0000313" key="2">
    <source>
        <dbReference type="Proteomes" id="UP000071561"/>
    </source>
</evidence>
<dbReference type="EMBL" id="CP014504">
    <property type="protein sequence ID" value="AMP98114.1"/>
    <property type="molecule type" value="Genomic_DNA"/>
</dbReference>